<evidence type="ECO:0000313" key="3">
    <source>
        <dbReference type="Proteomes" id="UP001596118"/>
    </source>
</evidence>
<keyword evidence="3" id="KW-1185">Reference proteome</keyword>
<protein>
    <submittedName>
        <fullName evidence="2">Uncharacterized protein</fullName>
    </submittedName>
</protein>
<accession>A0ABD5QYB7</accession>
<dbReference type="RefSeq" id="WP_256410846.1">
    <property type="nucleotide sequence ID" value="NZ_JANHDM010000002.1"/>
</dbReference>
<evidence type="ECO:0000256" key="1">
    <source>
        <dbReference type="SAM" id="Phobius"/>
    </source>
</evidence>
<keyword evidence="1" id="KW-1133">Transmembrane helix</keyword>
<feature type="transmembrane region" description="Helical" evidence="1">
    <location>
        <begin position="101"/>
        <end position="122"/>
    </location>
</feature>
<reference evidence="2 3" key="1">
    <citation type="journal article" date="2019" name="Int. J. Syst. Evol. Microbiol.">
        <title>The Global Catalogue of Microorganisms (GCM) 10K type strain sequencing project: providing services to taxonomists for standard genome sequencing and annotation.</title>
        <authorList>
            <consortium name="The Broad Institute Genomics Platform"/>
            <consortium name="The Broad Institute Genome Sequencing Center for Infectious Disease"/>
            <person name="Wu L."/>
            <person name="Ma J."/>
        </authorList>
    </citation>
    <scope>NUCLEOTIDE SEQUENCE [LARGE SCALE GENOMIC DNA]</scope>
    <source>
        <strain evidence="2 3">CGMCC 1.12124</strain>
    </source>
</reference>
<comment type="caution">
    <text evidence="2">The sequence shown here is derived from an EMBL/GenBank/DDBJ whole genome shotgun (WGS) entry which is preliminary data.</text>
</comment>
<dbReference type="EMBL" id="JBHSKY010000002">
    <property type="protein sequence ID" value="MFC5277481.1"/>
    <property type="molecule type" value="Genomic_DNA"/>
</dbReference>
<gene>
    <name evidence="2" type="ORF">ACFPM1_01670</name>
</gene>
<evidence type="ECO:0000313" key="2">
    <source>
        <dbReference type="EMBL" id="MFC5277481.1"/>
    </source>
</evidence>
<feature type="transmembrane region" description="Helical" evidence="1">
    <location>
        <begin position="12"/>
        <end position="31"/>
    </location>
</feature>
<dbReference type="Proteomes" id="UP001596118">
    <property type="component" value="Unassembled WGS sequence"/>
</dbReference>
<keyword evidence="1" id="KW-0812">Transmembrane</keyword>
<feature type="transmembrane region" description="Helical" evidence="1">
    <location>
        <begin position="37"/>
        <end position="56"/>
    </location>
</feature>
<name>A0ABD5QYB7_9EURY</name>
<proteinExistence type="predicted"/>
<keyword evidence="1" id="KW-0472">Membrane</keyword>
<feature type="transmembrane region" description="Helical" evidence="1">
    <location>
        <begin position="68"/>
        <end position="89"/>
    </location>
</feature>
<dbReference type="AlphaFoldDB" id="A0ABD5QYB7"/>
<sequence length="132" mass="14245">MVLRKWCPDRPPTWTDVLVGVLALLWIPINLASLRTIHWSWVFGGVAIGLVATGPIANSRSGKRVGAWFRTIGVGGRLVVILSFAAAVWIVSNRVDVPSEIVTSAAGGFMISLVVYLLVSLIHSGGIRRIDD</sequence>
<organism evidence="2 3">
    <name type="scientific">Halorubrum rubrum</name>
    <dbReference type="NCBI Taxonomy" id="1126240"/>
    <lineage>
        <taxon>Archaea</taxon>
        <taxon>Methanobacteriati</taxon>
        <taxon>Methanobacteriota</taxon>
        <taxon>Stenosarchaea group</taxon>
        <taxon>Halobacteria</taxon>
        <taxon>Halobacteriales</taxon>
        <taxon>Haloferacaceae</taxon>
        <taxon>Halorubrum</taxon>
    </lineage>
</organism>